<dbReference type="EC" id="1.6.2.4" evidence="13"/>
<keyword evidence="8 13" id="KW-0521">NADP</keyword>
<keyword evidence="17" id="KW-1185">Reference proteome</keyword>
<dbReference type="PANTHER" id="PTHR19384">
    <property type="entry name" value="NITRIC OXIDE SYNTHASE-RELATED"/>
    <property type="match status" value="1"/>
</dbReference>
<feature type="domain" description="FAD-binding FR-type" evidence="15">
    <location>
        <begin position="682"/>
        <end position="915"/>
    </location>
</feature>
<dbReference type="PROSITE" id="PS00086">
    <property type="entry name" value="CYTOCHROME_P450"/>
    <property type="match status" value="1"/>
</dbReference>
<dbReference type="CDD" id="cd06206">
    <property type="entry name" value="bifunctional_CYPOR"/>
    <property type="match status" value="1"/>
</dbReference>
<dbReference type="Gene3D" id="1.10.630.10">
    <property type="entry name" value="Cytochrome P450"/>
    <property type="match status" value="1"/>
</dbReference>
<comment type="function">
    <text evidence="13">Functions as a fatty acid monooxygenase.</text>
</comment>
<evidence type="ECO:0000256" key="11">
    <source>
        <dbReference type="ARBA" id="ARBA00023033"/>
    </source>
</evidence>
<evidence type="ECO:0000259" key="14">
    <source>
        <dbReference type="PROSITE" id="PS50902"/>
    </source>
</evidence>
<dbReference type="InterPro" id="IPR001128">
    <property type="entry name" value="Cyt_P450"/>
</dbReference>
<evidence type="ECO:0000256" key="12">
    <source>
        <dbReference type="ARBA" id="ARBA00049342"/>
    </source>
</evidence>
<dbReference type="InterPro" id="IPR001709">
    <property type="entry name" value="Flavoprot_Pyr_Nucl_cyt_Rdtase"/>
</dbReference>
<comment type="similarity">
    <text evidence="1 13">In the N-terminal section; belongs to the cytochrome P450 family.</text>
</comment>
<keyword evidence="7 13" id="KW-0274">FAD</keyword>
<evidence type="ECO:0000256" key="4">
    <source>
        <dbReference type="ARBA" id="ARBA00022630"/>
    </source>
</evidence>
<dbReference type="Pfam" id="PF00067">
    <property type="entry name" value="p450"/>
    <property type="match status" value="1"/>
</dbReference>
<keyword evidence="2 13" id="KW-0813">Transport</keyword>
<dbReference type="SUPFAM" id="SSF52343">
    <property type="entry name" value="Ferredoxin reductase-like, C-terminal NADP-linked domain"/>
    <property type="match status" value="1"/>
</dbReference>
<evidence type="ECO:0000256" key="10">
    <source>
        <dbReference type="ARBA" id="ARBA00023004"/>
    </source>
</evidence>
<comment type="catalytic activity">
    <reaction evidence="13">
        <text>an organic molecule + reduced [NADPH--hemoprotein reductase] + O2 = an alcohol + oxidized [NADPH--hemoprotein reductase] + H2O + H(+)</text>
        <dbReference type="Rhea" id="RHEA:17149"/>
        <dbReference type="Rhea" id="RHEA-COMP:11964"/>
        <dbReference type="Rhea" id="RHEA-COMP:11965"/>
        <dbReference type="ChEBI" id="CHEBI:15377"/>
        <dbReference type="ChEBI" id="CHEBI:15378"/>
        <dbReference type="ChEBI" id="CHEBI:15379"/>
        <dbReference type="ChEBI" id="CHEBI:30879"/>
        <dbReference type="ChEBI" id="CHEBI:57618"/>
        <dbReference type="ChEBI" id="CHEBI:58210"/>
        <dbReference type="ChEBI" id="CHEBI:142491"/>
        <dbReference type="EC" id="1.14.14.1"/>
    </reaction>
</comment>
<sequence>MREEQTGGIPQPKTYGPLGNYPLFDMSQPTISFCEIAKEYGPIFRLTAPGFKTICISEHKLVTEVCDINRFDKHVANDMVHVREFTGDGLFTSKTSEPNWRKAHNILLPTFSQQAMKGYHTMMLDIASQLIQKWARLNHDSDHIDVPGDMTRLTLDTIGLCGFNYRFNSFYKEKHDPFIDSMVRALDEAMHKIARSKGMDTLMIRKNRQFQDDIQSMFSLVDKIIKARKVNGNNGEIDLLARMLNSKDPETGEVLDDENIRYQIITFLIAGHETTSGLLSFTTYFLLKHPEVLKKAYEEVDQVLGDSTPSYKQVLNLKYIRMILNEAIRLWPTAPSFDVYPKEDTIIGGQYHVKKGEGLTVLLPALHRDKEVWGEDAEEFRPERFADPSKVPNHAYKPFGNGQRACIGMQFALYEATLVLGMILQKFELIDYENYQLKIKQTLTIKPENLRIRIKLREGKQVASLLNPPLADEKEKENEEKKKLASQYLKQEVIEGAENLPLLILYGSNLGRAEEFARKLADHARLLGFQSDVGTLNDYIGKLPKEGAVLIVTSSYNGQPPENAAQFVKWLEQSDTEGCTGIRYAVFGCGDRNWANTYQSVPKFIDKELEQKGAIRFTVRGEADAGGDFENDFAQWQENMWKDVSNAFGLKVKEGTETLSHQSSLSVQLISGPPANPIAQNNKAVYATVIASQELQSAESERGTRHIEIALPEGVTYQEGDHLGVLPSNSRKNVNRILKRFGLNGKDQVILSTSGRSTVHLPLDRPVSLFDLLSYSVEVQESATRAQIRELATFTVCPPHKYELEALLEDGVYQDQILKKRISMLDLLEKYEACEIPFERFLELLPALKPRYYSISSSPLVAQDRLSITVGVVSGPAWSGQGEYKGVASNYLAQCHNEDEITCFIRTPESRFQLPEDPKTPIIMVGPGTGVAPFRGFLQTRRVQKNKGVNLGEAHLYFGCRHPEKDYLYCTELEKDEKDGLISLHTAFSRLEGHPKTYVQHLMKQDGANLISLLDNGAHLYICGDGSRMAPDVEDNLCHAYQEIHGVSEQEARNWLDHLQREGRYGKDVWAGI</sequence>
<organism evidence="16 17">
    <name type="scientific">Bacillus rhizoplanae</name>
    <dbReference type="NCBI Taxonomy" id="2880966"/>
    <lineage>
        <taxon>Bacteria</taxon>
        <taxon>Bacillati</taxon>
        <taxon>Bacillota</taxon>
        <taxon>Bacilli</taxon>
        <taxon>Bacillales</taxon>
        <taxon>Bacillaceae</taxon>
        <taxon>Bacillus</taxon>
    </lineage>
</organism>
<feature type="domain" description="Flavodoxin-like" evidence="14">
    <location>
        <begin position="502"/>
        <end position="641"/>
    </location>
</feature>
<proteinExistence type="inferred from homology"/>
<dbReference type="EC" id="1.14.14.1" evidence="13"/>
<comment type="catalytic activity">
    <reaction evidence="12 13">
        <text>2 oxidized [cytochrome P450] + NADPH = 2 reduced [cytochrome P450] + NADP(+) + H(+)</text>
        <dbReference type="Rhea" id="RHEA:24040"/>
        <dbReference type="Rhea" id="RHEA-COMP:14627"/>
        <dbReference type="Rhea" id="RHEA-COMP:14628"/>
        <dbReference type="ChEBI" id="CHEBI:15378"/>
        <dbReference type="ChEBI" id="CHEBI:55376"/>
        <dbReference type="ChEBI" id="CHEBI:57783"/>
        <dbReference type="ChEBI" id="CHEBI:58349"/>
        <dbReference type="ChEBI" id="CHEBI:60344"/>
        <dbReference type="EC" id="1.6.2.4"/>
    </reaction>
</comment>
<dbReference type="Pfam" id="PF00258">
    <property type="entry name" value="Flavodoxin_1"/>
    <property type="match status" value="1"/>
</dbReference>
<keyword evidence="11 13" id="KW-0503">Monooxygenase</keyword>
<dbReference type="PROSITE" id="PS51384">
    <property type="entry name" value="FAD_FR"/>
    <property type="match status" value="1"/>
</dbReference>
<dbReference type="InterPro" id="IPR008254">
    <property type="entry name" value="Flavodoxin/NO_synth"/>
</dbReference>
<evidence type="ECO:0000256" key="1">
    <source>
        <dbReference type="ARBA" id="ARBA00010018"/>
    </source>
</evidence>
<dbReference type="Gene3D" id="1.20.990.10">
    <property type="entry name" value="NADPH-cytochrome p450 Reductase, Chain A, domain 3"/>
    <property type="match status" value="1"/>
</dbReference>
<keyword evidence="9 13" id="KW-0560">Oxidoreductase</keyword>
<dbReference type="RefSeq" id="WP_230575096.1">
    <property type="nucleotide sequence ID" value="NZ_CAKJTI010000009.1"/>
</dbReference>
<accession>A0ABN7ZVL1</accession>
<dbReference type="InterPro" id="IPR017972">
    <property type="entry name" value="Cyt_P450_CS"/>
</dbReference>
<evidence type="ECO:0000256" key="2">
    <source>
        <dbReference type="ARBA" id="ARBA00022448"/>
    </source>
</evidence>
<dbReference type="CDD" id="cd11068">
    <property type="entry name" value="CYP120A1"/>
    <property type="match status" value="1"/>
</dbReference>
<dbReference type="InterPro" id="IPR023173">
    <property type="entry name" value="NADPH_Cyt_P450_Rdtase_alpha"/>
</dbReference>
<dbReference type="InterPro" id="IPR017938">
    <property type="entry name" value="Riboflavin_synthase-like_b-brl"/>
</dbReference>
<keyword evidence="4 13" id="KW-0285">Flavoprotein</keyword>
<evidence type="ECO:0000256" key="3">
    <source>
        <dbReference type="ARBA" id="ARBA00022617"/>
    </source>
</evidence>
<evidence type="ECO:0000313" key="17">
    <source>
        <dbReference type="Proteomes" id="UP000789423"/>
    </source>
</evidence>
<evidence type="ECO:0000256" key="7">
    <source>
        <dbReference type="ARBA" id="ARBA00022827"/>
    </source>
</evidence>
<keyword evidence="5 13" id="KW-0288">FMN</keyword>
<dbReference type="PRINTS" id="PR00369">
    <property type="entry name" value="FLAVODOXIN"/>
</dbReference>
<dbReference type="Gene3D" id="2.40.30.10">
    <property type="entry name" value="Translation factors"/>
    <property type="match status" value="1"/>
</dbReference>
<dbReference type="PROSITE" id="PS50902">
    <property type="entry name" value="FLAVODOXIN_LIKE"/>
    <property type="match status" value="1"/>
</dbReference>
<dbReference type="Proteomes" id="UP000789423">
    <property type="component" value="Unassembled WGS sequence"/>
</dbReference>
<dbReference type="PANTHER" id="PTHR19384:SF17">
    <property type="entry name" value="NADPH--CYTOCHROME P450 REDUCTASE"/>
    <property type="match status" value="1"/>
</dbReference>
<dbReference type="InterPro" id="IPR001433">
    <property type="entry name" value="OxRdtase_FAD/NAD-bd"/>
</dbReference>
<keyword evidence="3 13" id="KW-0349">Heme</keyword>
<evidence type="ECO:0000256" key="6">
    <source>
        <dbReference type="ARBA" id="ARBA00022723"/>
    </source>
</evidence>
<comment type="caution">
    <text evidence="16">The sequence shown here is derived from an EMBL/GenBank/DDBJ whole genome shotgun (WGS) entry which is preliminary data.</text>
</comment>
<dbReference type="InterPro" id="IPR036396">
    <property type="entry name" value="Cyt_P450_sf"/>
</dbReference>
<dbReference type="SUPFAM" id="SSF63380">
    <property type="entry name" value="Riboflavin synthase domain-like"/>
    <property type="match status" value="1"/>
</dbReference>
<dbReference type="Pfam" id="PF00667">
    <property type="entry name" value="FAD_binding_1"/>
    <property type="match status" value="1"/>
</dbReference>
<evidence type="ECO:0000259" key="15">
    <source>
        <dbReference type="PROSITE" id="PS51384"/>
    </source>
</evidence>
<comment type="cofactor">
    <cofactor evidence="13">
        <name>heme</name>
        <dbReference type="ChEBI" id="CHEBI:30413"/>
    </cofactor>
</comment>
<gene>
    <name evidence="16" type="ORF">BACCIP111899_02184</name>
</gene>
<dbReference type="SUPFAM" id="SSF48264">
    <property type="entry name" value="Cytochrome P450"/>
    <property type="match status" value="1"/>
</dbReference>
<keyword evidence="13" id="KW-0249">Electron transport</keyword>
<dbReference type="InterPro" id="IPR017927">
    <property type="entry name" value="FAD-bd_FR_type"/>
</dbReference>
<dbReference type="PRINTS" id="PR00371">
    <property type="entry name" value="FPNCR"/>
</dbReference>
<keyword evidence="10 13" id="KW-0408">Iron</keyword>
<evidence type="ECO:0000256" key="13">
    <source>
        <dbReference type="PIRNR" id="PIRNR000209"/>
    </source>
</evidence>
<evidence type="ECO:0000256" key="9">
    <source>
        <dbReference type="ARBA" id="ARBA00023002"/>
    </source>
</evidence>
<dbReference type="InterPro" id="IPR001094">
    <property type="entry name" value="Flavdoxin-like"/>
</dbReference>
<comment type="cofactor">
    <cofactor evidence="13">
        <name>FAD</name>
        <dbReference type="ChEBI" id="CHEBI:57692"/>
    </cofactor>
    <cofactor evidence="13">
        <name>FMN</name>
        <dbReference type="ChEBI" id="CHEBI:58210"/>
    </cofactor>
</comment>
<name>A0ABN7ZVL1_9BACI</name>
<dbReference type="Pfam" id="PF00175">
    <property type="entry name" value="NAD_binding_1"/>
    <property type="match status" value="1"/>
</dbReference>
<protein>
    <recommendedName>
        <fullName evidence="13">Bifunctional cytochrome P450/NADPH--P450 reductase</fullName>
    </recommendedName>
    <domain>
        <recommendedName>
            <fullName evidence="13">Cytochrome P450</fullName>
            <ecNumber evidence="13">1.14.14.1</ecNumber>
        </recommendedName>
    </domain>
    <domain>
        <recommendedName>
            <fullName evidence="13">NADPH--cytochrome P450 reductase</fullName>
            <ecNumber evidence="13">1.6.2.4</ecNumber>
        </recommendedName>
    </domain>
</protein>
<dbReference type="EMBL" id="CAKJTI010000009">
    <property type="protein sequence ID" value="CAG9612989.1"/>
    <property type="molecule type" value="Genomic_DNA"/>
</dbReference>
<evidence type="ECO:0000313" key="16">
    <source>
        <dbReference type="EMBL" id="CAG9612989.1"/>
    </source>
</evidence>
<dbReference type="InterPro" id="IPR039261">
    <property type="entry name" value="FNR_nucleotide-bd"/>
</dbReference>
<dbReference type="PIRSF" id="PIRSF000209">
    <property type="entry name" value="Bifunctional_P450_P450R"/>
    <property type="match status" value="1"/>
</dbReference>
<dbReference type="InterPro" id="IPR023206">
    <property type="entry name" value="Bifunctional_P450_P450_red"/>
</dbReference>
<dbReference type="InterPro" id="IPR003097">
    <property type="entry name" value="CysJ-like_FAD-binding"/>
</dbReference>
<evidence type="ECO:0000256" key="5">
    <source>
        <dbReference type="ARBA" id="ARBA00022643"/>
    </source>
</evidence>
<dbReference type="SUPFAM" id="SSF52218">
    <property type="entry name" value="Flavoproteins"/>
    <property type="match status" value="1"/>
</dbReference>
<dbReference type="Gene3D" id="3.40.50.80">
    <property type="entry name" value="Nucleotide-binding domain of ferredoxin-NADP reductase (FNR) module"/>
    <property type="match status" value="1"/>
</dbReference>
<evidence type="ECO:0000256" key="8">
    <source>
        <dbReference type="ARBA" id="ARBA00022857"/>
    </source>
</evidence>
<keyword evidence="6 13" id="KW-0479">Metal-binding</keyword>
<dbReference type="InterPro" id="IPR029039">
    <property type="entry name" value="Flavoprotein-like_sf"/>
</dbReference>
<dbReference type="Gene3D" id="3.40.50.360">
    <property type="match status" value="1"/>
</dbReference>
<reference evidence="16 17" key="1">
    <citation type="submission" date="2021-10" db="EMBL/GenBank/DDBJ databases">
        <authorList>
            <person name="Criscuolo A."/>
        </authorList>
    </citation>
    <scope>NUCLEOTIDE SEQUENCE [LARGE SCALE GENOMIC DNA]</scope>
    <source>
        <strain evidence="17">CIP 111899</strain>
    </source>
</reference>